<dbReference type="Pfam" id="PF01697">
    <property type="entry name" value="Glyco_transf_92"/>
    <property type="match status" value="1"/>
</dbReference>
<protein>
    <recommendedName>
        <fullName evidence="14">CTD nuclear envelope phosphatase 1 homolog</fullName>
        <ecNumber evidence="3">3.1.3.16</ecNumber>
    </recommendedName>
    <alternativeName>
        <fullName evidence="15">Serine/threonine-protein phosphatase dullard homolog</fullName>
    </alternativeName>
</protein>
<keyword evidence="6 16" id="KW-0812">Transmembrane</keyword>
<dbReference type="InterPro" id="IPR011948">
    <property type="entry name" value="Dullard_phosphatase"/>
</dbReference>
<accession>A0A090LIW2</accession>
<dbReference type="PANTHER" id="PTHR21645:SF22">
    <property type="entry name" value="GLYCOSYLTRANSFERASE FAMILY 92 PROTEIN"/>
    <property type="match status" value="1"/>
</dbReference>
<comment type="catalytic activity">
    <reaction evidence="12">
        <text>O-phospho-L-threonyl-[protein] + H2O = L-threonyl-[protein] + phosphate</text>
        <dbReference type="Rhea" id="RHEA:47004"/>
        <dbReference type="Rhea" id="RHEA-COMP:11060"/>
        <dbReference type="Rhea" id="RHEA-COMP:11605"/>
        <dbReference type="ChEBI" id="CHEBI:15377"/>
        <dbReference type="ChEBI" id="CHEBI:30013"/>
        <dbReference type="ChEBI" id="CHEBI:43474"/>
        <dbReference type="ChEBI" id="CHEBI:61977"/>
        <dbReference type="EC" id="3.1.3.16"/>
    </reaction>
</comment>
<dbReference type="PANTHER" id="PTHR21645">
    <property type="entry name" value="GLYCOSYLTRANSFERASE FAMILY 92 PROTEIN"/>
    <property type="match status" value="1"/>
</dbReference>
<keyword evidence="5" id="KW-0808">Transferase</keyword>
<evidence type="ECO:0000256" key="5">
    <source>
        <dbReference type="ARBA" id="ARBA00022679"/>
    </source>
</evidence>
<dbReference type="GO" id="GO:0016020">
    <property type="term" value="C:membrane"/>
    <property type="evidence" value="ECO:0007669"/>
    <property type="project" value="UniProtKB-SubCell"/>
</dbReference>
<gene>
    <name evidence="18 20 21" type="ORF">SRAE_2000273100</name>
</gene>
<evidence type="ECO:0000256" key="12">
    <source>
        <dbReference type="ARBA" id="ARBA00048336"/>
    </source>
</evidence>
<reference evidence="18 19" key="1">
    <citation type="submission" date="2014-09" db="EMBL/GenBank/DDBJ databases">
        <authorList>
            <person name="Martin A.A."/>
        </authorList>
    </citation>
    <scope>NUCLEOTIDE SEQUENCE</scope>
    <source>
        <strain evidence="19">ED321</strain>
        <strain evidence="18">ED321 Heterogonic</strain>
    </source>
</reference>
<evidence type="ECO:0000313" key="20">
    <source>
        <dbReference type="WBParaSite" id="SRAE_2000273100.1"/>
    </source>
</evidence>
<keyword evidence="9 16" id="KW-1133">Transmembrane helix</keyword>
<dbReference type="EC" id="3.1.3.16" evidence="3"/>
<dbReference type="Pfam" id="PF03031">
    <property type="entry name" value="NIF"/>
    <property type="match status" value="1"/>
</dbReference>
<evidence type="ECO:0000259" key="17">
    <source>
        <dbReference type="PROSITE" id="PS50969"/>
    </source>
</evidence>
<evidence type="ECO:0000256" key="4">
    <source>
        <dbReference type="ARBA" id="ARBA00022676"/>
    </source>
</evidence>
<dbReference type="SMART" id="SM00577">
    <property type="entry name" value="CPDc"/>
    <property type="match status" value="1"/>
</dbReference>
<dbReference type="WormBase" id="SRAE_2000273100">
    <property type="protein sequence ID" value="SRP10916"/>
    <property type="gene ID" value="WBGene00262945"/>
</dbReference>
<keyword evidence="4" id="KW-0328">Glycosyltransferase</keyword>
<evidence type="ECO:0000256" key="16">
    <source>
        <dbReference type="SAM" id="Phobius"/>
    </source>
</evidence>
<name>A0A090LIW2_STRRB</name>
<dbReference type="GeneID" id="36380438"/>
<evidence type="ECO:0000256" key="3">
    <source>
        <dbReference type="ARBA" id="ARBA00013081"/>
    </source>
</evidence>
<evidence type="ECO:0000256" key="6">
    <source>
        <dbReference type="ARBA" id="ARBA00022692"/>
    </source>
</evidence>
<proteinExistence type="inferred from homology"/>
<evidence type="ECO:0000313" key="21">
    <source>
        <dbReference type="WormBase" id="SRAE_2000273100"/>
    </source>
</evidence>
<keyword evidence="19" id="KW-1185">Reference proteome</keyword>
<keyword evidence="10 16" id="KW-0472">Membrane</keyword>
<dbReference type="InterPro" id="IPR004274">
    <property type="entry name" value="FCP1_dom"/>
</dbReference>
<evidence type="ECO:0000256" key="14">
    <source>
        <dbReference type="ARBA" id="ARBA00070329"/>
    </source>
</evidence>
<dbReference type="FunFam" id="3.40.50.1000:FF:000044">
    <property type="entry name" value="CTD nuclear envelope phosphatase 1"/>
    <property type="match status" value="1"/>
</dbReference>
<evidence type="ECO:0000256" key="10">
    <source>
        <dbReference type="ARBA" id="ARBA00023136"/>
    </source>
</evidence>
<comment type="subcellular location">
    <subcellularLocation>
        <location evidence="1">Membrane</location>
        <topology evidence="1">Single-pass membrane protein</topology>
    </subcellularLocation>
</comment>
<evidence type="ECO:0000256" key="1">
    <source>
        <dbReference type="ARBA" id="ARBA00004167"/>
    </source>
</evidence>
<evidence type="ECO:0000313" key="19">
    <source>
        <dbReference type="Proteomes" id="UP000035682"/>
    </source>
</evidence>
<dbReference type="AlphaFoldDB" id="A0A090LIW2"/>
<dbReference type="NCBIfam" id="TIGR02251">
    <property type="entry name" value="HIF-SF_euk"/>
    <property type="match status" value="1"/>
</dbReference>
<evidence type="ECO:0000256" key="11">
    <source>
        <dbReference type="ARBA" id="ARBA00047761"/>
    </source>
</evidence>
<dbReference type="GO" id="GO:0071763">
    <property type="term" value="P:nuclear membrane organization"/>
    <property type="evidence" value="ECO:0007669"/>
    <property type="project" value="UniProtKB-ARBA"/>
</dbReference>
<organism evidence="18">
    <name type="scientific">Strongyloides ratti</name>
    <name type="common">Parasitic roundworm</name>
    <dbReference type="NCBI Taxonomy" id="34506"/>
    <lineage>
        <taxon>Eukaryota</taxon>
        <taxon>Metazoa</taxon>
        <taxon>Ecdysozoa</taxon>
        <taxon>Nematoda</taxon>
        <taxon>Chromadorea</taxon>
        <taxon>Rhabditida</taxon>
        <taxon>Tylenchina</taxon>
        <taxon>Panagrolaimomorpha</taxon>
        <taxon>Strongyloidoidea</taxon>
        <taxon>Strongyloididae</taxon>
        <taxon>Strongyloides</taxon>
    </lineage>
</organism>
<dbReference type="InterPro" id="IPR023214">
    <property type="entry name" value="HAD_sf"/>
</dbReference>
<evidence type="ECO:0000256" key="9">
    <source>
        <dbReference type="ARBA" id="ARBA00022989"/>
    </source>
</evidence>
<dbReference type="InterPro" id="IPR036412">
    <property type="entry name" value="HAD-like_sf"/>
</dbReference>
<feature type="domain" description="FCP1 homology" evidence="17">
    <location>
        <begin position="60"/>
        <end position="227"/>
    </location>
</feature>
<dbReference type="GO" id="GO:0044091">
    <property type="term" value="P:membrane biogenesis"/>
    <property type="evidence" value="ECO:0007669"/>
    <property type="project" value="UniProtKB-ARBA"/>
</dbReference>
<dbReference type="SUPFAM" id="SSF56784">
    <property type="entry name" value="HAD-like"/>
    <property type="match status" value="1"/>
</dbReference>
<keyword evidence="8" id="KW-0904">Protein phosphatase</keyword>
<dbReference type="CDD" id="cd07521">
    <property type="entry name" value="HAD_FCP1-like"/>
    <property type="match status" value="1"/>
</dbReference>
<evidence type="ECO:0000256" key="7">
    <source>
        <dbReference type="ARBA" id="ARBA00022801"/>
    </source>
</evidence>
<feature type="transmembrane region" description="Helical" evidence="16">
    <location>
        <begin position="12"/>
        <end position="31"/>
    </location>
</feature>
<evidence type="ECO:0000313" key="18">
    <source>
        <dbReference type="EMBL" id="CEF68073.1"/>
    </source>
</evidence>
<dbReference type="RefSeq" id="XP_024507273.1">
    <property type="nucleotide sequence ID" value="XM_024653836.1"/>
</dbReference>
<dbReference type="InterPro" id="IPR008166">
    <property type="entry name" value="Glyco_transf_92"/>
</dbReference>
<comment type="similarity">
    <text evidence="2">Belongs to the glycosyltransferase 92 family.</text>
</comment>
<dbReference type="InterPro" id="IPR052012">
    <property type="entry name" value="GTase_92"/>
</dbReference>
<comment type="catalytic activity">
    <reaction evidence="11">
        <text>O-phospho-L-seryl-[protein] + H2O = L-seryl-[protein] + phosphate</text>
        <dbReference type="Rhea" id="RHEA:20629"/>
        <dbReference type="Rhea" id="RHEA-COMP:9863"/>
        <dbReference type="Rhea" id="RHEA-COMP:11604"/>
        <dbReference type="ChEBI" id="CHEBI:15377"/>
        <dbReference type="ChEBI" id="CHEBI:29999"/>
        <dbReference type="ChEBI" id="CHEBI:43474"/>
        <dbReference type="ChEBI" id="CHEBI:83421"/>
        <dbReference type="EC" id="3.1.3.16"/>
    </reaction>
</comment>
<dbReference type="Proteomes" id="UP000035682">
    <property type="component" value="Unplaced"/>
</dbReference>
<dbReference type="GO" id="GO:0004722">
    <property type="term" value="F:protein serine/threonine phosphatase activity"/>
    <property type="evidence" value="ECO:0007669"/>
    <property type="project" value="UniProtKB-EC"/>
</dbReference>
<dbReference type="EMBL" id="LN609529">
    <property type="protein sequence ID" value="CEF68073.1"/>
    <property type="molecule type" value="Genomic_DNA"/>
</dbReference>
<evidence type="ECO:0000256" key="15">
    <source>
        <dbReference type="ARBA" id="ARBA00079893"/>
    </source>
</evidence>
<dbReference type="CTD" id="36380438"/>
<dbReference type="OrthoDB" id="2526284at2759"/>
<keyword evidence="7" id="KW-0378">Hydrolase</keyword>
<sequence length="745" mass="86437">MPRFTNMVKHFYLQIKSLLLSIFHCLFIIFYRQYRRIQQYQTIRYDHHIELSAMSVQRLSLVPRKILVLDLDETLIHSYLDGSTRVTSKPTSPPDFILKVTIDRHPVRFSVHLRPHVDYFLSVISQWYDLVIFTASMEIYGSAVADRLDKGRGMFKRRYYRQHCTQEQYGFTKDLSAIHDDLASIFILDNSPNAYRHFKNNAIPITSWFSDPKDTCLLDLLPFLDALRFTSDVRSILSISLYYRTTNIWMLKNLGDGFLHRSEGLRPIILGAFYRMKNEQNVNGNYAIIQYLAHNFDKQKLYCISRHPDPENNEPIIKEALIQRIHEGKRKMNDICSWSGHLAECEIASTKLNYITLSTSDDINEIKNGMRIELEQPIIRTPKEPLVVCIAPMYIYTEWQIMLTGIESWLALGATKIIIPIQSVSNTVMNILKKYEREQKVILRYWPKWPVMNDVNPNGLVLSRGIEESHVNCLHFAKPFAELIAFSDIDDILMPVNPMDAKIGYNLELIHSLFKEHPQAGTFLFEHRDTQLQLPNDNFKDKTLSKFNFDFLKNSKVKQSCRVWRMKTRVIVNASRVDTVNMHESGINRFGYVQVRLPCRQAHFYHLRHSYRNLPSQTSDSINMTIISTLLNSQFKHRLSTTLSSISKLPISESRLDTFRAFDECVKAVNNEHFTLKVSRCMTPSACFASFSSNSMNCTAAITDYSFARTKNDFISAPGTFKFIPSNDCDAPIPKYTSGNSYYLP</sequence>
<comment type="similarity">
    <text evidence="13">Belongs to the Dullard family.</text>
</comment>
<dbReference type="GO" id="GO:0016757">
    <property type="term" value="F:glycosyltransferase activity"/>
    <property type="evidence" value="ECO:0007669"/>
    <property type="project" value="UniProtKB-KW"/>
</dbReference>
<dbReference type="PROSITE" id="PS50969">
    <property type="entry name" value="FCP1"/>
    <property type="match status" value="1"/>
</dbReference>
<evidence type="ECO:0000256" key="13">
    <source>
        <dbReference type="ARBA" id="ARBA00061694"/>
    </source>
</evidence>
<reference evidence="20" key="2">
    <citation type="submission" date="2020-12" db="UniProtKB">
        <authorList>
            <consortium name="WormBaseParasite"/>
        </authorList>
    </citation>
    <scope>IDENTIFICATION</scope>
</reference>
<evidence type="ECO:0000256" key="2">
    <source>
        <dbReference type="ARBA" id="ARBA00007647"/>
    </source>
</evidence>
<evidence type="ECO:0000256" key="8">
    <source>
        <dbReference type="ARBA" id="ARBA00022912"/>
    </source>
</evidence>
<dbReference type="WBParaSite" id="SRAE_2000273100.1">
    <property type="protein sequence ID" value="SRAE_2000273100.1"/>
    <property type="gene ID" value="WBGene00262945"/>
</dbReference>
<dbReference type="Gene3D" id="3.40.50.1000">
    <property type="entry name" value="HAD superfamily/HAD-like"/>
    <property type="match status" value="1"/>
</dbReference>